<keyword evidence="3 8" id="KW-1003">Cell membrane</keyword>
<keyword evidence="6 8" id="KW-1133">Transmembrane helix</keyword>
<dbReference type="InterPro" id="IPR044878">
    <property type="entry name" value="UbiA_sf"/>
</dbReference>
<feature type="transmembrane region" description="Helical" evidence="8">
    <location>
        <begin position="300"/>
        <end position="321"/>
    </location>
</feature>
<evidence type="ECO:0000256" key="7">
    <source>
        <dbReference type="ARBA" id="ARBA00023136"/>
    </source>
</evidence>
<dbReference type="InterPro" id="IPR026046">
    <property type="entry name" value="UBIAD1"/>
</dbReference>
<dbReference type="GO" id="GO:0009234">
    <property type="term" value="P:menaquinone biosynthetic process"/>
    <property type="evidence" value="ECO:0007669"/>
    <property type="project" value="UniProtKB-UniRule"/>
</dbReference>
<evidence type="ECO:0000256" key="6">
    <source>
        <dbReference type="ARBA" id="ARBA00022989"/>
    </source>
</evidence>
<feature type="transmembrane region" description="Helical" evidence="8">
    <location>
        <begin position="201"/>
        <end position="221"/>
    </location>
</feature>
<comment type="similarity">
    <text evidence="8">Belongs to the MenA family. Type 1 subfamily.</text>
</comment>
<dbReference type="CDD" id="cd13962">
    <property type="entry name" value="PT_UbiA_UBIAD1"/>
    <property type="match status" value="1"/>
</dbReference>
<keyword evidence="11" id="KW-1185">Reference proteome</keyword>
<comment type="caution">
    <text evidence="10">The sequence shown here is derived from an EMBL/GenBank/DDBJ whole genome shotgun (WGS) entry which is preliminary data.</text>
</comment>
<dbReference type="InterPro" id="IPR000537">
    <property type="entry name" value="UbiA_prenyltransferase"/>
</dbReference>
<evidence type="ECO:0000256" key="2">
    <source>
        <dbReference type="ARBA" id="ARBA00022428"/>
    </source>
</evidence>
<feature type="transmembrane region" description="Helical" evidence="8">
    <location>
        <begin position="119"/>
        <end position="138"/>
    </location>
</feature>
<dbReference type="NCBIfam" id="TIGR00751">
    <property type="entry name" value="menA"/>
    <property type="match status" value="1"/>
</dbReference>
<keyword evidence="2 8" id="KW-0474">Menaquinone biosynthesis</keyword>
<feature type="transmembrane region" description="Helical" evidence="8">
    <location>
        <begin position="267"/>
        <end position="288"/>
    </location>
</feature>
<keyword evidence="5 8" id="KW-0812">Transmembrane</keyword>
<feature type="transmembrane region" description="Helical" evidence="8">
    <location>
        <begin position="144"/>
        <end position="162"/>
    </location>
</feature>
<dbReference type="InterPro" id="IPR004657">
    <property type="entry name" value="MenA"/>
</dbReference>
<dbReference type="AlphaFoldDB" id="A0A934RPU9"/>
<dbReference type="GO" id="GO:0046428">
    <property type="term" value="F:1,4-dihydroxy-2-naphthoate polyprenyltransferase activity"/>
    <property type="evidence" value="ECO:0007669"/>
    <property type="project" value="UniProtKB-UniRule"/>
</dbReference>
<dbReference type="GO" id="GO:0042371">
    <property type="term" value="P:vitamin K biosynthetic process"/>
    <property type="evidence" value="ECO:0007669"/>
    <property type="project" value="TreeGrafter"/>
</dbReference>
<dbReference type="Proteomes" id="UP000604083">
    <property type="component" value="Unassembled WGS sequence"/>
</dbReference>
<name>A0A934RPU9_9BACT</name>
<evidence type="ECO:0000313" key="11">
    <source>
        <dbReference type="Proteomes" id="UP000604083"/>
    </source>
</evidence>
<evidence type="ECO:0000256" key="8">
    <source>
        <dbReference type="HAMAP-Rule" id="MF_01937"/>
    </source>
</evidence>
<dbReference type="Gene3D" id="1.10.357.140">
    <property type="entry name" value="UbiA prenyltransferase"/>
    <property type="match status" value="1"/>
</dbReference>
<evidence type="ECO:0000256" key="1">
    <source>
        <dbReference type="ARBA" id="ARBA00004141"/>
    </source>
</evidence>
<dbReference type="HAMAP" id="MF_01937">
    <property type="entry name" value="MenA_1"/>
    <property type="match status" value="1"/>
</dbReference>
<evidence type="ECO:0000256" key="5">
    <source>
        <dbReference type="ARBA" id="ARBA00022692"/>
    </source>
</evidence>
<reference evidence="10" key="1">
    <citation type="submission" date="2021-01" db="EMBL/GenBank/DDBJ databases">
        <title>Modified the classification status of verrucomicrobia.</title>
        <authorList>
            <person name="Feng X."/>
        </authorList>
    </citation>
    <scope>NUCLEOTIDE SEQUENCE</scope>
    <source>
        <strain evidence="10">KCTC 12986</strain>
    </source>
</reference>
<dbReference type="EMBL" id="JAENIO010000047">
    <property type="protein sequence ID" value="MBK1835289.1"/>
    <property type="molecule type" value="Genomic_DNA"/>
</dbReference>
<feature type="transmembrane region" description="Helical" evidence="8">
    <location>
        <begin position="174"/>
        <end position="195"/>
    </location>
</feature>
<keyword evidence="7 8" id="KW-0472">Membrane</keyword>
<keyword evidence="4 8" id="KW-0808">Transferase</keyword>
<feature type="transmembrane region" description="Helical" evidence="8">
    <location>
        <begin position="67"/>
        <end position="87"/>
    </location>
</feature>
<dbReference type="PIRSF" id="PIRSF005355">
    <property type="entry name" value="UBIAD1"/>
    <property type="match status" value="1"/>
</dbReference>
<dbReference type="GO" id="GO:0005886">
    <property type="term" value="C:plasma membrane"/>
    <property type="evidence" value="ECO:0007669"/>
    <property type="project" value="UniProtKB-SubCell"/>
</dbReference>
<evidence type="ECO:0000256" key="3">
    <source>
        <dbReference type="ARBA" id="ARBA00022475"/>
    </source>
</evidence>
<protein>
    <recommendedName>
        <fullName evidence="8 9">1,4-dihydroxy-2-naphthoate octaprenyltransferase</fullName>
        <shortName evidence="8">DHNA-octaprenyltransferase</shortName>
        <ecNumber evidence="8 9">2.5.1.74</ecNumber>
    </recommendedName>
</protein>
<proteinExistence type="inferred from homology"/>
<feature type="transmembrane region" description="Helical" evidence="8">
    <location>
        <begin position="242"/>
        <end position="261"/>
    </location>
</feature>
<accession>A0A934RPU9</accession>
<organism evidence="10 11">
    <name type="scientific">Roseibacillus ishigakijimensis</name>
    <dbReference type="NCBI Taxonomy" id="454146"/>
    <lineage>
        <taxon>Bacteria</taxon>
        <taxon>Pseudomonadati</taxon>
        <taxon>Verrucomicrobiota</taxon>
        <taxon>Verrucomicrobiia</taxon>
        <taxon>Verrucomicrobiales</taxon>
        <taxon>Verrucomicrobiaceae</taxon>
        <taxon>Roseibacillus</taxon>
    </lineage>
</organism>
<comment type="subcellular location">
    <subcellularLocation>
        <location evidence="8">Cell membrane</location>
        <topology evidence="8">Multi-pass membrane protein</topology>
    </subcellularLocation>
    <subcellularLocation>
        <location evidence="1">Membrane</location>
        <topology evidence="1">Multi-pass membrane protein</topology>
    </subcellularLocation>
</comment>
<gene>
    <name evidence="8 10" type="primary">menA</name>
    <name evidence="10" type="ORF">JIN78_14565</name>
</gene>
<sequence>MRDFFFGFKGRAGKELARAARAAAGHLTSPMIKPLLLAARPKTLPAAIVPVWAGCVLAWKVTGQFSWLLALATVTSALCIQIATNFFNDAIDEAKGADTAARLGPTRVTASGLLSRRTVYFLAGVFLLLAAVAAGPLIAARGWVILAIGLPSLFLAYGYTGGPFPLAYRGLGELFVILFFGLIAVTGTVFVQTGLFLPQALWLGLTVGCLSAVLITINNLRDVEEDSQSGKKTLAVRWGYEKAANLLRYEYLVAIVAFYLAQGKPGFADVFFVILILALPAIRVVSAVKELGPSPELNGQLAKAGIHLLVFALAWNLQAFFSRMG</sequence>
<dbReference type="PANTHER" id="PTHR13929">
    <property type="entry name" value="1,4-DIHYDROXY-2-NAPHTHOATE OCTAPRENYLTRANSFERASE"/>
    <property type="match status" value="1"/>
</dbReference>
<evidence type="ECO:0000256" key="4">
    <source>
        <dbReference type="ARBA" id="ARBA00022679"/>
    </source>
</evidence>
<dbReference type="Pfam" id="PF01040">
    <property type="entry name" value="UbiA"/>
    <property type="match status" value="1"/>
</dbReference>
<evidence type="ECO:0000256" key="9">
    <source>
        <dbReference type="NCBIfam" id="TIGR00751"/>
    </source>
</evidence>
<comment type="function">
    <text evidence="8">Conversion of 1,4-dihydroxy-2-naphthoate (DHNA) to demethylmenaquinone (DMK).</text>
</comment>
<dbReference type="RefSeq" id="WP_377173670.1">
    <property type="nucleotide sequence ID" value="NZ_JBHUJA010000001.1"/>
</dbReference>
<evidence type="ECO:0000313" key="10">
    <source>
        <dbReference type="EMBL" id="MBK1835289.1"/>
    </source>
</evidence>
<dbReference type="EC" id="2.5.1.74" evidence="8 9"/>
<dbReference type="PANTHER" id="PTHR13929:SF0">
    <property type="entry name" value="UBIA PRENYLTRANSFERASE DOMAIN-CONTAINING PROTEIN 1"/>
    <property type="match status" value="1"/>
</dbReference>
<comment type="catalytic activity">
    <reaction evidence="8">
        <text>an all-trans-polyprenyl diphosphate + 1,4-dihydroxy-2-naphthoate + H(+) = a 2-demethylmenaquinol + CO2 + diphosphate</text>
        <dbReference type="Rhea" id="RHEA:26478"/>
        <dbReference type="Rhea" id="RHEA-COMP:9563"/>
        <dbReference type="Rhea" id="RHEA-COMP:9564"/>
        <dbReference type="ChEBI" id="CHEBI:11173"/>
        <dbReference type="ChEBI" id="CHEBI:15378"/>
        <dbReference type="ChEBI" id="CHEBI:16526"/>
        <dbReference type="ChEBI" id="CHEBI:33019"/>
        <dbReference type="ChEBI" id="CHEBI:55437"/>
        <dbReference type="ChEBI" id="CHEBI:58914"/>
        <dbReference type="EC" id="2.5.1.74"/>
    </reaction>
</comment>
<comment type="pathway">
    <text evidence="8">Quinol/quinone metabolism; menaquinone biosynthesis; menaquinol from 1,4-dihydroxy-2-naphthoate: step 1/2.</text>
</comment>
<dbReference type="Gene3D" id="1.20.120.1780">
    <property type="entry name" value="UbiA prenyltransferase"/>
    <property type="match status" value="1"/>
</dbReference>